<dbReference type="Pfam" id="PF14440">
    <property type="entry name" value="XOO_2897-deam"/>
    <property type="match status" value="1"/>
</dbReference>
<feature type="region of interest" description="Disordered" evidence="1">
    <location>
        <begin position="1"/>
        <end position="20"/>
    </location>
</feature>
<dbReference type="Proteomes" id="UP000567795">
    <property type="component" value="Unassembled WGS sequence"/>
</dbReference>
<protein>
    <recommendedName>
        <fullName evidence="4">SUKH-4 immunity protein of toxin-antitoxin system</fullName>
    </recommendedName>
</protein>
<dbReference type="Pfam" id="PF14435">
    <property type="entry name" value="SUKH-4"/>
    <property type="match status" value="1"/>
</dbReference>
<keyword evidence="3" id="KW-1185">Reference proteome</keyword>
<dbReference type="InterPro" id="IPR032722">
    <property type="entry name" value="Deaminase_XOO_2897"/>
</dbReference>
<sequence>MSLSSTNGASGGGDAPGLRWPAADLEAAGLPEPAVEQLARFNLPARVGSYHRAMDTPEPLGSYVRRVGIDFPADEIHGLWRLGGDSGSEICVTADGEVWSVFCEFPGEPRLVNSSADAWVRSLWALDEACRRLTADPSGPVAPGPGATEPGAPEPAGEVERLGRVLREIDPDAFEDEEGWWPLVVEDLGHLTAVRPAGAFAYTDAEGREARITGYAVPGAGHPERRIWAELARLGVRPEQVREVYTELAPCTLPGGYCLEWLQSSFPAAELSYSFPYGPDRAERERGVRELAAANASMTAPGQDGR</sequence>
<gene>
    <name evidence="2" type="ORF">FHU37_004248</name>
</gene>
<organism evidence="2 3">
    <name type="scientific">Allostreptomyces psammosilenae</name>
    <dbReference type="NCBI Taxonomy" id="1892865"/>
    <lineage>
        <taxon>Bacteria</taxon>
        <taxon>Bacillati</taxon>
        <taxon>Actinomycetota</taxon>
        <taxon>Actinomycetes</taxon>
        <taxon>Kitasatosporales</taxon>
        <taxon>Streptomycetaceae</taxon>
        <taxon>Allostreptomyces</taxon>
    </lineage>
</organism>
<accession>A0A852ZZ13</accession>
<reference evidence="2 3" key="1">
    <citation type="submission" date="2020-07" db="EMBL/GenBank/DDBJ databases">
        <title>Sequencing the genomes of 1000 actinobacteria strains.</title>
        <authorList>
            <person name="Klenk H.-P."/>
        </authorList>
    </citation>
    <scope>NUCLEOTIDE SEQUENCE [LARGE SCALE GENOMIC DNA]</scope>
    <source>
        <strain evidence="2 3">DSM 42178</strain>
    </source>
</reference>
<feature type="region of interest" description="Disordered" evidence="1">
    <location>
        <begin position="135"/>
        <end position="157"/>
    </location>
</feature>
<evidence type="ECO:0008006" key="4">
    <source>
        <dbReference type="Google" id="ProtNLM"/>
    </source>
</evidence>
<evidence type="ECO:0000313" key="2">
    <source>
        <dbReference type="EMBL" id="NYI07305.1"/>
    </source>
</evidence>
<comment type="caution">
    <text evidence="2">The sequence shown here is derived from an EMBL/GenBank/DDBJ whole genome shotgun (WGS) entry which is preliminary data.</text>
</comment>
<dbReference type="RefSeq" id="WP_179815747.1">
    <property type="nucleotide sequence ID" value="NZ_JACBZD010000001.1"/>
</dbReference>
<evidence type="ECO:0000256" key="1">
    <source>
        <dbReference type="SAM" id="MobiDB-lite"/>
    </source>
</evidence>
<name>A0A852ZZ13_9ACTN</name>
<proteinExistence type="predicted"/>
<dbReference type="AlphaFoldDB" id="A0A852ZZ13"/>
<feature type="compositionally biased region" description="Low complexity" evidence="1">
    <location>
        <begin position="139"/>
        <end position="156"/>
    </location>
</feature>
<dbReference type="EMBL" id="JACBZD010000001">
    <property type="protein sequence ID" value="NYI07305.1"/>
    <property type="molecule type" value="Genomic_DNA"/>
</dbReference>
<evidence type="ECO:0000313" key="3">
    <source>
        <dbReference type="Proteomes" id="UP000567795"/>
    </source>
</evidence>
<dbReference type="InterPro" id="IPR025851">
    <property type="entry name" value="SUKH-4"/>
</dbReference>